<keyword evidence="3 5" id="KW-0808">Transferase</keyword>
<evidence type="ECO:0000256" key="4">
    <source>
        <dbReference type="PROSITE-ProRule" id="PRU00192"/>
    </source>
</evidence>
<dbReference type="Gene3D" id="1.10.287.1060">
    <property type="entry name" value="ESAT-6-like"/>
    <property type="match status" value="2"/>
</dbReference>
<dbReference type="CDD" id="cd11792">
    <property type="entry name" value="SH3_Fut8"/>
    <property type="match status" value="2"/>
</dbReference>
<organism evidence="9 10">
    <name type="scientific">Aquatica leii</name>
    <dbReference type="NCBI Taxonomy" id="1421715"/>
    <lineage>
        <taxon>Eukaryota</taxon>
        <taxon>Metazoa</taxon>
        <taxon>Ecdysozoa</taxon>
        <taxon>Arthropoda</taxon>
        <taxon>Hexapoda</taxon>
        <taxon>Insecta</taxon>
        <taxon>Pterygota</taxon>
        <taxon>Neoptera</taxon>
        <taxon>Endopterygota</taxon>
        <taxon>Coleoptera</taxon>
        <taxon>Polyphaga</taxon>
        <taxon>Elateriformia</taxon>
        <taxon>Elateroidea</taxon>
        <taxon>Lampyridae</taxon>
        <taxon>Luciolinae</taxon>
        <taxon>Aquatica</taxon>
    </lineage>
</organism>
<dbReference type="GO" id="GO:0006487">
    <property type="term" value="P:protein N-linked glycosylation"/>
    <property type="evidence" value="ECO:0007669"/>
    <property type="project" value="TreeGrafter"/>
</dbReference>
<feature type="domain" description="SH3" evidence="7">
    <location>
        <begin position="345"/>
        <end position="406"/>
    </location>
</feature>
<proteinExistence type="inferred from homology"/>
<dbReference type="InterPro" id="IPR036028">
    <property type="entry name" value="SH3-like_dom_sf"/>
</dbReference>
<dbReference type="SMART" id="SM00326">
    <property type="entry name" value="SH3"/>
    <property type="match status" value="2"/>
</dbReference>
<evidence type="ECO:0008006" key="11">
    <source>
        <dbReference type="Google" id="ProtNLM"/>
    </source>
</evidence>
<evidence type="ECO:0000259" key="7">
    <source>
        <dbReference type="PROSITE" id="PS50002"/>
    </source>
</evidence>
<evidence type="ECO:0000256" key="5">
    <source>
        <dbReference type="PROSITE-ProRule" id="PRU00992"/>
    </source>
</evidence>
<dbReference type="PROSITE" id="PS51659">
    <property type="entry name" value="GT23"/>
    <property type="match status" value="4"/>
</dbReference>
<reference evidence="10" key="1">
    <citation type="submission" date="2023-01" db="EMBL/GenBank/DDBJ databases">
        <title>Key to firefly adult light organ development and bioluminescence: homeobox transcription factors regulate luciferase expression and transportation to peroxisome.</title>
        <authorList>
            <person name="Fu X."/>
        </authorList>
    </citation>
    <scope>NUCLEOTIDE SEQUENCE [LARGE SCALE GENOMIC DNA]</scope>
</reference>
<dbReference type="FunFam" id="2.30.30.40:FF:000070">
    <property type="entry name" value="Alpha-(1,6)-fucosyltransferase"/>
    <property type="match status" value="1"/>
</dbReference>
<dbReference type="Gene3D" id="3.40.50.11350">
    <property type="match status" value="3"/>
</dbReference>
<evidence type="ECO:0000256" key="3">
    <source>
        <dbReference type="ARBA" id="ARBA00022679"/>
    </source>
</evidence>
<feature type="domain" description="GT23" evidence="8">
    <location>
        <begin position="1494"/>
        <end position="1615"/>
    </location>
</feature>
<feature type="region of interest" description="Important for donor substrate binding" evidence="5">
    <location>
        <begin position="1177"/>
        <end position="1178"/>
    </location>
</feature>
<evidence type="ECO:0000313" key="9">
    <source>
        <dbReference type="EMBL" id="KAK4886686.1"/>
    </source>
</evidence>
<evidence type="ECO:0000259" key="8">
    <source>
        <dbReference type="PROSITE" id="PS51659"/>
    </source>
</evidence>
<evidence type="ECO:0000256" key="6">
    <source>
        <dbReference type="SAM" id="Coils"/>
    </source>
</evidence>
<evidence type="ECO:0000256" key="1">
    <source>
        <dbReference type="ARBA" id="ARBA00022443"/>
    </source>
</evidence>
<dbReference type="Gene3D" id="2.30.30.40">
    <property type="entry name" value="SH3 Domains"/>
    <property type="match status" value="2"/>
</dbReference>
<dbReference type="PROSITE" id="PS50002">
    <property type="entry name" value="SH3"/>
    <property type="match status" value="1"/>
</dbReference>
<dbReference type="SUPFAM" id="SSF50044">
    <property type="entry name" value="SH3-domain"/>
    <property type="match status" value="1"/>
</dbReference>
<feature type="domain" description="GT23" evidence="8">
    <location>
        <begin position="1021"/>
        <end position="1305"/>
    </location>
</feature>
<protein>
    <recommendedName>
        <fullName evidence="11">Alpha-(1,6)-fucosyltransferase</fullName>
    </recommendedName>
</protein>
<dbReference type="InterPro" id="IPR001452">
    <property type="entry name" value="SH3_domain"/>
</dbReference>
<comment type="caution">
    <text evidence="5">Lacks conserved residue(s) required for the propagation of feature annotation.</text>
</comment>
<feature type="region of interest" description="Important for donor substrate binding" evidence="5">
    <location>
        <begin position="844"/>
        <end position="845"/>
    </location>
</feature>
<dbReference type="Pfam" id="PF19745">
    <property type="entry name" value="FUT8_N_cat"/>
    <property type="match status" value="4"/>
</dbReference>
<dbReference type="InterPro" id="IPR035653">
    <property type="entry name" value="Fut8_SH3"/>
</dbReference>
<keyword evidence="2 5" id="KW-0328">Glycosyltransferase</keyword>
<dbReference type="Proteomes" id="UP001353858">
    <property type="component" value="Unassembled WGS sequence"/>
</dbReference>
<keyword evidence="10" id="KW-1185">Reference proteome</keyword>
<dbReference type="InterPro" id="IPR027350">
    <property type="entry name" value="GT23_dom"/>
</dbReference>
<dbReference type="PANTHER" id="PTHR13132">
    <property type="entry name" value="ALPHA- 1,6 -FUCOSYLTRANSFERASE"/>
    <property type="match status" value="1"/>
</dbReference>
<feature type="coiled-coil region" evidence="6">
    <location>
        <begin position="1351"/>
        <end position="1378"/>
    </location>
</feature>
<sequence length="1615" mass="188753">MGFEYKRSIVNSMEKLKQVDGFNEWRTNEIANLSNIVQERLRYLQNPVDCKIRKKLMCTINYQCGFGCQMHHLVSCMVLAYGLQRTLILKSKGWQYHKEGWEDIFMPLSNNCTNVDNVPTDTWPGYNDSEVIHVPSQVSILPRPIFLPLAVPEDLLYRLNKIHGNPIVWWIGQILKYVWKPQKKTETYIKNKIEQLGIKSPFVGVHIRRTDKIGSEAAYHSIEEYMIKVNEYFDITRRKTNDTKRRVYIATDDFAVITEAKSKYPNYEIFYNQNLPKIPNSNFRHTNDKILDVILDIHILSHSSFLVCTFSSNICRLAYEFMQNDYVDASSKFSSLDDVYYYSQQEYNKRKVILNHKAESPHEIDLLQGDIIHIAGNHWDGYSLGTNLRTNEKGLYPSFKVEIESESVKFPTYSEINGFDGADQNAYRKLLTKYAYALSRANRLLPTTEKEKSQKSKLLIVIVNFKSDLENKVKSHERASLNKNQGVLDLSLLKSGSNSSDSDSLPDDDVLSPPKFESTRIQKTFKSIPVSKLNINFFCILCILRNQQSVKDSDELLAKAQKDLFDLKKRYNHLENSRINQDNKKCYNVPKFEYESLRRKLADDVEEFWYFVNSKFVELESNSTANTSATINNIYSIAFEYKRALTNNIEKLKEVDGFNNWRHNENAELSNIVQKRLHYLQNPVDCKHAKKLVCSISYSCGFGCQIHHLISCMILAYGMRRTLILESTNWQYNKNGWQEIFMPLSNYCTNIDSAVTDMWPGNASSEIIRVPTEILILPRSDFLPQAVPEDLVYRLRVIHGNPIVWWIGQMLKYIWKPQKITKTYINKKIKKIGIKSPFVGVHVRRTDKVGWEASYHYVEEYMNRVEEYYNIIELKTNITKRRVYIATDDLTVITETKSKYPDYEILYNHREQKINKFDFLHSNDNILDVIFDIHMLSHCNFLVCTFSSNICRLAYELMQNDYIDASTKIASLDDVYYYSQQNYNKRKVVLYHKAQTPNEIDLLPGDIIHIAGNHWNGYSLGTNLRTNEEVYLQLCGFGCQIHHLISCMILVYGTQRTLVLESHGWQYHKSGWNDIFMPLSKHCTTIDNVSIEEWPGTSASKAIRIPTTISPRSQYMPWVIPQDLINRLKIIHGNPIVWWIGQILKYIWKLQNSTTTYVNYKIKFLNIKLPYVGVHVRRTDKLIKEASFHAIEEYMTKVDEYYNLIHDNTSFTKRRVYIATDDFNVITETKAKYSDYEILYNPNIPKSPRIDPLHRNDNLLDVILDLQILSRSNFLVCTLSSNICRLTYELMQNNYIDASTRFASLDFVYYYSRQKYNLRKVILSHKAQIPEEIDLLPGDIINIDGSYQQDKQNILQLLRKAQKEISELKRRQIILEKIKDTNNQLVGNITNYIVPTFEYEVLRRRVMRDIQELWYFIDANLNELNKLNMNLSTVPTIKENYSMEFEYKRILINNINKLTKVDGFNEWRINEIFDLSNIVQTRLHYLQNPLNCESAKKLVCTISYPCGFGCQMHHLVSCMVLAYGMQRTLILESSGWQYHRGGWNQIFMPLSNNCTTASNGSDQWPGTNNSRIIRIPSATYIIPRSHYLPLAVPEDLFVRLKVVHGNPTVWWIGQI</sequence>
<gene>
    <name evidence="9" type="ORF">RN001_002957</name>
</gene>
<dbReference type="InterPro" id="IPR045573">
    <property type="entry name" value="Fut8_N_cat"/>
</dbReference>
<dbReference type="CDD" id="cd11300">
    <property type="entry name" value="Fut8_like"/>
    <property type="match status" value="3"/>
</dbReference>
<feature type="domain" description="GT23" evidence="8">
    <location>
        <begin position="688"/>
        <end position="972"/>
    </location>
</feature>
<name>A0AAN7PQI4_9COLE</name>
<accession>A0AAN7PQI4</accession>
<feature type="region of interest" description="Important for donor substrate binding" evidence="5">
    <location>
        <begin position="208"/>
        <end position="209"/>
    </location>
</feature>
<evidence type="ECO:0000256" key="2">
    <source>
        <dbReference type="ARBA" id="ARBA00022676"/>
    </source>
</evidence>
<keyword evidence="6" id="KW-0175">Coiled coil</keyword>
<feature type="domain" description="GT23" evidence="8">
    <location>
        <begin position="52"/>
        <end position="336"/>
    </location>
</feature>
<evidence type="ECO:0000313" key="10">
    <source>
        <dbReference type="Proteomes" id="UP001353858"/>
    </source>
</evidence>
<comment type="similarity">
    <text evidence="5">Belongs to the glycosyltransferase 23 family.</text>
</comment>
<keyword evidence="1 4" id="KW-0728">SH3 domain</keyword>
<dbReference type="EMBL" id="JARPUR010000001">
    <property type="protein sequence ID" value="KAK4886686.1"/>
    <property type="molecule type" value="Genomic_DNA"/>
</dbReference>
<dbReference type="PANTHER" id="PTHR13132:SF29">
    <property type="entry name" value="ALPHA-(1,6)-FUCOSYLTRANSFERASE"/>
    <property type="match status" value="1"/>
</dbReference>
<comment type="caution">
    <text evidence="9">The sequence shown here is derived from an EMBL/GenBank/DDBJ whole genome shotgun (WGS) entry which is preliminary data.</text>
</comment>
<dbReference type="GO" id="GO:0046921">
    <property type="term" value="F:alpha-(1-&gt;6)-fucosyltransferase activity"/>
    <property type="evidence" value="ECO:0007669"/>
    <property type="project" value="TreeGrafter"/>
</dbReference>